<dbReference type="HAMAP" id="MF_00102">
    <property type="entry name" value="DapB"/>
    <property type="match status" value="1"/>
</dbReference>
<dbReference type="GO" id="GO:0050661">
    <property type="term" value="F:NADP binding"/>
    <property type="evidence" value="ECO:0007669"/>
    <property type="project" value="UniProtKB-UniRule"/>
</dbReference>
<dbReference type="RefSeq" id="WP_070198926.1">
    <property type="nucleotide sequence ID" value="NZ_LJGU01000157.1"/>
</dbReference>
<dbReference type="InterPro" id="IPR000846">
    <property type="entry name" value="DapB_N"/>
</dbReference>
<evidence type="ECO:0000256" key="3">
    <source>
        <dbReference type="ARBA" id="ARBA00022605"/>
    </source>
</evidence>
<dbReference type="UniPathway" id="UPA00034">
    <property type="reaction ID" value="UER00018"/>
</dbReference>
<dbReference type="PIRSF" id="PIRSF000161">
    <property type="entry name" value="DHPR"/>
    <property type="match status" value="1"/>
</dbReference>
<comment type="catalytic activity">
    <reaction evidence="11 13">
        <text>(S)-2,3,4,5-tetrahydrodipicolinate + NADP(+) + H2O = (2S,4S)-4-hydroxy-2,3,4,5-tetrahydrodipicolinate + NADPH + H(+)</text>
        <dbReference type="Rhea" id="RHEA:35331"/>
        <dbReference type="ChEBI" id="CHEBI:15377"/>
        <dbReference type="ChEBI" id="CHEBI:15378"/>
        <dbReference type="ChEBI" id="CHEBI:16845"/>
        <dbReference type="ChEBI" id="CHEBI:57783"/>
        <dbReference type="ChEBI" id="CHEBI:58349"/>
        <dbReference type="ChEBI" id="CHEBI:67139"/>
        <dbReference type="EC" id="1.17.1.8"/>
    </reaction>
</comment>
<organism evidence="16 17">
    <name type="scientific">Streptomyces oceani</name>
    <dbReference type="NCBI Taxonomy" id="1075402"/>
    <lineage>
        <taxon>Bacteria</taxon>
        <taxon>Bacillati</taxon>
        <taxon>Actinomycetota</taxon>
        <taxon>Actinomycetes</taxon>
        <taxon>Kitasatosporales</taxon>
        <taxon>Streptomycetaceae</taxon>
        <taxon>Streptomyces</taxon>
    </lineage>
</organism>
<feature type="domain" description="Dihydrodipicolinate reductase N-terminal" evidence="14">
    <location>
        <begin position="5"/>
        <end position="109"/>
    </location>
</feature>
<dbReference type="PANTHER" id="PTHR20836">
    <property type="entry name" value="DIHYDRODIPICOLINATE REDUCTASE"/>
    <property type="match status" value="1"/>
</dbReference>
<sequence>MTNPIRVAVLGAQGRMGSEAAQAVRDAEDMELTAALDREDSLDTLTATDTEVAVDLTHPDAVLGNLEFCVRHGVHAVVGTTGWTEERFGKLRGWLAEKPATGVLIAPNFGIGAVLTMRFAREAARFFESVEVVELHHPRKADAPSGTAARTAQLIAEARREAGLAAQPDATSTQLDGARGADVDGVPVHAVRMRGLVAHQEVLFGDEGETLTIRHDSMNRGSFMPGVLLGVRRIGTAPGLTVGLEHFLFNEEPSRPAAESDGAAGTRRGG</sequence>
<gene>
    <name evidence="13" type="primary">dapB</name>
    <name evidence="16" type="ORF">AN216_24675</name>
</gene>
<dbReference type="NCBIfam" id="TIGR00036">
    <property type="entry name" value="dapB"/>
    <property type="match status" value="1"/>
</dbReference>
<dbReference type="SUPFAM" id="SSF55347">
    <property type="entry name" value="Glyceraldehyde-3-phosphate dehydrogenase-like, C-terminal domain"/>
    <property type="match status" value="1"/>
</dbReference>
<evidence type="ECO:0000259" key="15">
    <source>
        <dbReference type="Pfam" id="PF05173"/>
    </source>
</evidence>
<dbReference type="GO" id="GO:0008839">
    <property type="term" value="F:4-hydroxy-tetrahydrodipicolinate reductase"/>
    <property type="evidence" value="ECO:0007669"/>
    <property type="project" value="UniProtKB-UniRule"/>
</dbReference>
<dbReference type="PATRIC" id="fig|1075402.3.peg.1364"/>
<keyword evidence="8 13" id="KW-0457">Lysine biosynthesis</keyword>
<evidence type="ECO:0000256" key="11">
    <source>
        <dbReference type="ARBA" id="ARBA00049080"/>
    </source>
</evidence>
<evidence type="ECO:0000256" key="1">
    <source>
        <dbReference type="ARBA" id="ARBA00006642"/>
    </source>
</evidence>
<keyword evidence="6 13" id="KW-0560">Oxidoreductase</keyword>
<dbReference type="EMBL" id="LJGU01000157">
    <property type="protein sequence ID" value="OEU92320.1"/>
    <property type="molecule type" value="Genomic_DNA"/>
</dbReference>
<accession>A0A1E7JTV9</accession>
<feature type="active site" description="Proton donor" evidence="13">
    <location>
        <position position="140"/>
    </location>
</feature>
<keyword evidence="2 13" id="KW-0963">Cytoplasm</keyword>
<comment type="catalytic activity">
    <reaction evidence="12 13">
        <text>(S)-2,3,4,5-tetrahydrodipicolinate + NAD(+) + H2O = (2S,4S)-4-hydroxy-2,3,4,5-tetrahydrodipicolinate + NADH + H(+)</text>
        <dbReference type="Rhea" id="RHEA:35323"/>
        <dbReference type="ChEBI" id="CHEBI:15377"/>
        <dbReference type="ChEBI" id="CHEBI:15378"/>
        <dbReference type="ChEBI" id="CHEBI:16845"/>
        <dbReference type="ChEBI" id="CHEBI:57540"/>
        <dbReference type="ChEBI" id="CHEBI:57945"/>
        <dbReference type="ChEBI" id="CHEBI:67139"/>
        <dbReference type="EC" id="1.17.1.8"/>
    </reaction>
</comment>
<dbReference type="Proteomes" id="UP000176101">
    <property type="component" value="Unassembled WGS sequence"/>
</dbReference>
<keyword evidence="4 13" id="KW-0521">NADP</keyword>
<feature type="binding site" evidence="13">
    <location>
        <position position="38"/>
    </location>
    <ligand>
        <name>NADP(+)</name>
        <dbReference type="ChEBI" id="CHEBI:58349"/>
    </ligand>
</feature>
<comment type="caution">
    <text evidence="16">The sequence shown here is derived from an EMBL/GenBank/DDBJ whole genome shotgun (WGS) entry which is preliminary data.</text>
</comment>
<feature type="binding site" evidence="13">
    <location>
        <begin position="106"/>
        <end position="109"/>
    </location>
    <ligand>
        <name>NAD(+)</name>
        <dbReference type="ChEBI" id="CHEBI:57540"/>
    </ligand>
</feature>
<dbReference type="GO" id="GO:0019877">
    <property type="term" value="P:diaminopimelate biosynthetic process"/>
    <property type="evidence" value="ECO:0007669"/>
    <property type="project" value="UniProtKB-UniRule"/>
</dbReference>
<dbReference type="InterPro" id="IPR022663">
    <property type="entry name" value="DapB_C"/>
</dbReference>
<dbReference type="CDD" id="cd02274">
    <property type="entry name" value="DHDPR_N"/>
    <property type="match status" value="1"/>
</dbReference>
<comment type="similarity">
    <text evidence="1 13">Belongs to the DapB family.</text>
</comment>
<keyword evidence="7 13" id="KW-0520">NAD</keyword>
<name>A0A1E7JTV9_9ACTN</name>
<evidence type="ECO:0000256" key="8">
    <source>
        <dbReference type="ARBA" id="ARBA00023154"/>
    </source>
</evidence>
<keyword evidence="3 13" id="KW-0028">Amino-acid biosynthesis</keyword>
<evidence type="ECO:0000313" key="16">
    <source>
        <dbReference type="EMBL" id="OEU92320.1"/>
    </source>
</evidence>
<comment type="function">
    <text evidence="13">Catalyzes the conversion of 4-hydroxy-tetrahydrodipicolinate (HTPA) to tetrahydrodipicolinate.</text>
</comment>
<evidence type="ECO:0000256" key="13">
    <source>
        <dbReference type="HAMAP-Rule" id="MF_00102"/>
    </source>
</evidence>
<dbReference type="EC" id="1.17.1.8" evidence="10 13"/>
<keyword evidence="17" id="KW-1185">Reference proteome</keyword>
<dbReference type="Gene3D" id="3.30.360.10">
    <property type="entry name" value="Dihydrodipicolinate Reductase, domain 2"/>
    <property type="match status" value="1"/>
</dbReference>
<evidence type="ECO:0000256" key="2">
    <source>
        <dbReference type="ARBA" id="ARBA00022490"/>
    </source>
</evidence>
<feature type="binding site" evidence="13">
    <location>
        <begin position="79"/>
        <end position="81"/>
    </location>
    <ligand>
        <name>NAD(+)</name>
        <dbReference type="ChEBI" id="CHEBI:57540"/>
    </ligand>
</feature>
<keyword evidence="5 13" id="KW-0220">Diaminopimelate biosynthesis</keyword>
<dbReference type="InterPro" id="IPR036291">
    <property type="entry name" value="NAD(P)-bd_dom_sf"/>
</dbReference>
<evidence type="ECO:0000256" key="7">
    <source>
        <dbReference type="ARBA" id="ARBA00023027"/>
    </source>
</evidence>
<feature type="domain" description="Dihydrodipicolinate reductase C-terminal" evidence="15">
    <location>
        <begin position="112"/>
        <end position="248"/>
    </location>
</feature>
<feature type="binding site" evidence="13">
    <location>
        <position position="137"/>
    </location>
    <ligand>
        <name>(S)-2,3,4,5-tetrahydrodipicolinate</name>
        <dbReference type="ChEBI" id="CHEBI:16845"/>
    </ligand>
</feature>
<protein>
    <recommendedName>
        <fullName evidence="10 13">4-hydroxy-tetrahydrodipicolinate reductase</fullName>
        <shortName evidence="13">HTPA reductase</shortName>
        <ecNumber evidence="10 13">1.17.1.8</ecNumber>
    </recommendedName>
</protein>
<feature type="binding site" evidence="13">
    <location>
        <begin position="146"/>
        <end position="147"/>
    </location>
    <ligand>
        <name>(S)-2,3,4,5-tetrahydrodipicolinate</name>
        <dbReference type="ChEBI" id="CHEBI:16845"/>
    </ligand>
</feature>
<dbReference type="GO" id="GO:0009089">
    <property type="term" value="P:lysine biosynthetic process via diaminopimelate"/>
    <property type="evidence" value="ECO:0007669"/>
    <property type="project" value="UniProtKB-UniRule"/>
</dbReference>
<proteinExistence type="inferred from homology"/>
<dbReference type="OrthoDB" id="9790352at2"/>
<dbReference type="SUPFAM" id="SSF51735">
    <property type="entry name" value="NAD(P)-binding Rossmann-fold domains"/>
    <property type="match status" value="1"/>
</dbReference>
<dbReference type="Gene3D" id="3.40.50.720">
    <property type="entry name" value="NAD(P)-binding Rossmann-like Domain"/>
    <property type="match status" value="1"/>
</dbReference>
<feature type="binding site" evidence="13">
    <location>
        <position position="37"/>
    </location>
    <ligand>
        <name>NAD(+)</name>
        <dbReference type="ChEBI" id="CHEBI:57540"/>
    </ligand>
</feature>
<dbReference type="InterPro" id="IPR023940">
    <property type="entry name" value="DHDPR_bac"/>
</dbReference>
<feature type="binding site" evidence="13">
    <location>
        <begin position="11"/>
        <end position="16"/>
    </location>
    <ligand>
        <name>NAD(+)</name>
        <dbReference type="ChEBI" id="CHEBI:57540"/>
    </ligand>
</feature>
<dbReference type="STRING" id="1075402.AN216_24675"/>
<evidence type="ECO:0000256" key="4">
    <source>
        <dbReference type="ARBA" id="ARBA00022857"/>
    </source>
</evidence>
<evidence type="ECO:0000313" key="17">
    <source>
        <dbReference type="Proteomes" id="UP000176101"/>
    </source>
</evidence>
<reference evidence="16 17" key="1">
    <citation type="journal article" date="2016" name="Front. Microbiol.">
        <title>Comparative Genomics Analysis of Streptomyces Species Reveals Their Adaptation to the Marine Environment and Their Diversity at the Genomic Level.</title>
        <authorList>
            <person name="Tian X."/>
            <person name="Zhang Z."/>
            <person name="Yang T."/>
            <person name="Chen M."/>
            <person name="Li J."/>
            <person name="Chen F."/>
            <person name="Yang J."/>
            <person name="Li W."/>
            <person name="Zhang B."/>
            <person name="Zhang Z."/>
            <person name="Wu J."/>
            <person name="Zhang C."/>
            <person name="Long L."/>
            <person name="Xiao J."/>
        </authorList>
    </citation>
    <scope>NUCLEOTIDE SEQUENCE [LARGE SCALE GENOMIC DNA]</scope>
    <source>
        <strain evidence="16 17">SCSIO 02100</strain>
    </source>
</reference>
<dbReference type="GO" id="GO:0005829">
    <property type="term" value="C:cytosol"/>
    <property type="evidence" value="ECO:0007669"/>
    <property type="project" value="TreeGrafter"/>
</dbReference>
<dbReference type="PROSITE" id="PS01298">
    <property type="entry name" value="DAPB"/>
    <property type="match status" value="1"/>
</dbReference>
<evidence type="ECO:0000256" key="6">
    <source>
        <dbReference type="ARBA" id="ARBA00023002"/>
    </source>
</evidence>
<dbReference type="Pfam" id="PF05173">
    <property type="entry name" value="DapB_C"/>
    <property type="match status" value="1"/>
</dbReference>
<evidence type="ECO:0000259" key="14">
    <source>
        <dbReference type="Pfam" id="PF01113"/>
    </source>
</evidence>
<comment type="caution">
    <text evidence="13">Was originally thought to be a dihydrodipicolinate reductase (DHDPR), catalyzing the conversion of dihydrodipicolinate to tetrahydrodipicolinate. However, it was shown in E.coli that the substrate of the enzymatic reaction is not dihydrodipicolinate (DHDP) but in fact (2S,4S)-4-hydroxy-2,3,4,5-tetrahydrodipicolinic acid (HTPA), the product released by the DapA-catalyzed reaction.</text>
</comment>
<feature type="active site" description="Proton donor/acceptor" evidence="13">
    <location>
        <position position="136"/>
    </location>
</feature>
<comment type="subcellular location">
    <subcellularLocation>
        <location evidence="13">Cytoplasm</location>
    </subcellularLocation>
</comment>
<dbReference type="GO" id="GO:0051287">
    <property type="term" value="F:NAD binding"/>
    <property type="evidence" value="ECO:0007669"/>
    <property type="project" value="UniProtKB-UniRule"/>
</dbReference>
<comment type="pathway">
    <text evidence="9 13">Amino-acid biosynthesis; L-lysine biosynthesis via DAP pathway; (S)-tetrahydrodipicolinate from L-aspartate: step 4/4.</text>
</comment>
<evidence type="ECO:0000256" key="12">
    <source>
        <dbReference type="ARBA" id="ARBA00049396"/>
    </source>
</evidence>
<comment type="subunit">
    <text evidence="13">Homotetramer.</text>
</comment>
<evidence type="ECO:0000256" key="9">
    <source>
        <dbReference type="ARBA" id="ARBA00037922"/>
    </source>
</evidence>
<dbReference type="InterPro" id="IPR022664">
    <property type="entry name" value="DapB_N_CS"/>
</dbReference>
<dbReference type="AlphaFoldDB" id="A0A1E7JTV9"/>
<evidence type="ECO:0000256" key="5">
    <source>
        <dbReference type="ARBA" id="ARBA00022915"/>
    </source>
</evidence>
<dbReference type="FunFam" id="3.30.360.10:FF:000009">
    <property type="entry name" value="4-hydroxy-tetrahydrodipicolinate reductase"/>
    <property type="match status" value="1"/>
</dbReference>
<evidence type="ECO:0000256" key="10">
    <source>
        <dbReference type="ARBA" id="ARBA00038983"/>
    </source>
</evidence>
<dbReference type="Pfam" id="PF01113">
    <property type="entry name" value="DapB_N"/>
    <property type="match status" value="1"/>
</dbReference>
<dbReference type="PANTHER" id="PTHR20836:SF0">
    <property type="entry name" value="4-HYDROXY-TETRAHYDRODIPICOLINATE REDUCTASE 1, CHLOROPLASTIC-RELATED"/>
    <property type="match status" value="1"/>
</dbReference>
<dbReference type="GO" id="GO:0016726">
    <property type="term" value="F:oxidoreductase activity, acting on CH or CH2 groups, NAD or NADP as acceptor"/>
    <property type="evidence" value="ECO:0007669"/>
    <property type="project" value="UniProtKB-UniRule"/>
</dbReference>